<comment type="subcellular location">
    <subcellularLocation>
        <location evidence="1 9">Nucleus</location>
    </subcellularLocation>
</comment>
<gene>
    <name evidence="13" type="ORF">ZOSMA_27G00160</name>
</gene>
<evidence type="ECO:0000256" key="3">
    <source>
        <dbReference type="ARBA" id="ARBA00022473"/>
    </source>
</evidence>
<evidence type="ECO:0000256" key="8">
    <source>
        <dbReference type="ARBA" id="ARBA00023242"/>
    </source>
</evidence>
<dbReference type="GO" id="GO:0005634">
    <property type="term" value="C:nucleus"/>
    <property type="evidence" value="ECO:0007669"/>
    <property type="project" value="UniProtKB-SubCell"/>
</dbReference>
<dbReference type="InterPro" id="IPR038276">
    <property type="entry name" value="Floricaula/leafy_C_sf"/>
</dbReference>
<keyword evidence="4 9" id="KW-0805">Transcription regulation</keyword>
<evidence type="ECO:0000256" key="9">
    <source>
        <dbReference type="RuleBase" id="RU366064"/>
    </source>
</evidence>
<organism evidence="13 14">
    <name type="scientific">Zostera marina</name>
    <name type="common">Eelgrass</name>
    <dbReference type="NCBI Taxonomy" id="29655"/>
    <lineage>
        <taxon>Eukaryota</taxon>
        <taxon>Viridiplantae</taxon>
        <taxon>Streptophyta</taxon>
        <taxon>Embryophyta</taxon>
        <taxon>Tracheophyta</taxon>
        <taxon>Spermatophyta</taxon>
        <taxon>Magnoliopsida</taxon>
        <taxon>Liliopsida</taxon>
        <taxon>Zosteraceae</taxon>
        <taxon>Zostera</taxon>
    </lineage>
</organism>
<evidence type="ECO:0000256" key="7">
    <source>
        <dbReference type="ARBA" id="ARBA00023163"/>
    </source>
</evidence>
<dbReference type="Proteomes" id="UP000036987">
    <property type="component" value="Unassembled WGS sequence"/>
</dbReference>
<comment type="function">
    <text evidence="9">Probable transcription factor.</text>
</comment>
<evidence type="ECO:0000259" key="12">
    <source>
        <dbReference type="Pfam" id="PF17538"/>
    </source>
</evidence>
<accession>A0A0K9PDB0</accession>
<feature type="compositionally biased region" description="Low complexity" evidence="10">
    <location>
        <begin position="32"/>
        <end position="53"/>
    </location>
</feature>
<dbReference type="InterPro" id="IPR035079">
    <property type="entry name" value="LFY_SAM"/>
</dbReference>
<protein>
    <recommendedName>
        <fullName evidence="9">Floricaula/leafy-like transcription factor</fullName>
    </recommendedName>
</protein>
<dbReference type="GO" id="GO:0006355">
    <property type="term" value="P:regulation of DNA-templated transcription"/>
    <property type="evidence" value="ECO:0007669"/>
    <property type="project" value="UniProtKB-UniRule"/>
</dbReference>
<evidence type="ECO:0000256" key="2">
    <source>
        <dbReference type="ARBA" id="ARBA00009383"/>
    </source>
</evidence>
<dbReference type="EMBL" id="LFYR01000932">
    <property type="protein sequence ID" value="KMZ66969.1"/>
    <property type="molecule type" value="Genomic_DNA"/>
</dbReference>
<dbReference type="InterPro" id="IPR035209">
    <property type="entry name" value="FLO/LFY_C"/>
</dbReference>
<dbReference type="OMA" id="KHSGAGY"/>
<evidence type="ECO:0000256" key="4">
    <source>
        <dbReference type="ARBA" id="ARBA00023015"/>
    </source>
</evidence>
<keyword evidence="14" id="KW-1185">Reference proteome</keyword>
<comment type="similarity">
    <text evidence="2 9">Belongs to the FLO/LFY family.</text>
</comment>
<dbReference type="Gene3D" id="1.10.4180.10">
    <property type="entry name" value="Protein LEAFY"/>
    <property type="match status" value="1"/>
</dbReference>
<evidence type="ECO:0000256" key="6">
    <source>
        <dbReference type="ARBA" id="ARBA00023159"/>
    </source>
</evidence>
<evidence type="ECO:0000259" key="11">
    <source>
        <dbReference type="Pfam" id="PF01698"/>
    </source>
</evidence>
<feature type="compositionally biased region" description="Gly residues" evidence="10">
    <location>
        <begin position="189"/>
        <end position="198"/>
    </location>
</feature>
<dbReference type="Pfam" id="PF01698">
    <property type="entry name" value="SAM_LFY"/>
    <property type="match status" value="1"/>
</dbReference>
<keyword evidence="7 9" id="KW-0804">Transcription</keyword>
<dbReference type="GO" id="GO:0003677">
    <property type="term" value="F:DNA binding"/>
    <property type="evidence" value="ECO:0007669"/>
    <property type="project" value="UniProtKB-UniRule"/>
</dbReference>
<keyword evidence="8 9" id="KW-0539">Nucleus</keyword>
<dbReference type="AlphaFoldDB" id="A0A0K9PDB0"/>
<evidence type="ECO:0000256" key="1">
    <source>
        <dbReference type="ARBA" id="ARBA00004123"/>
    </source>
</evidence>
<keyword evidence="3" id="KW-0217">Developmental protein</keyword>
<name>A0A0K9PDB0_ZOSMR</name>
<keyword evidence="6 9" id="KW-0010">Activator</keyword>
<evidence type="ECO:0000256" key="5">
    <source>
        <dbReference type="ARBA" id="ARBA00023125"/>
    </source>
</evidence>
<dbReference type="Pfam" id="PF17538">
    <property type="entry name" value="C_LFY_FLO"/>
    <property type="match status" value="1"/>
</dbReference>
<comment type="caution">
    <text evidence="13">The sequence shown here is derived from an EMBL/GenBank/DDBJ whole genome shotgun (WGS) entry which is preliminary data.</text>
</comment>
<feature type="region of interest" description="Disordered" evidence="10">
    <location>
        <begin position="23"/>
        <end position="58"/>
    </location>
</feature>
<reference evidence="14" key="1">
    <citation type="journal article" date="2016" name="Nature">
        <title>The genome of the seagrass Zostera marina reveals angiosperm adaptation to the sea.</title>
        <authorList>
            <person name="Olsen J.L."/>
            <person name="Rouze P."/>
            <person name="Verhelst B."/>
            <person name="Lin Y.-C."/>
            <person name="Bayer T."/>
            <person name="Collen J."/>
            <person name="Dattolo E."/>
            <person name="De Paoli E."/>
            <person name="Dittami S."/>
            <person name="Maumus F."/>
            <person name="Michel G."/>
            <person name="Kersting A."/>
            <person name="Lauritano C."/>
            <person name="Lohaus R."/>
            <person name="Toepel M."/>
            <person name="Tonon T."/>
            <person name="Vanneste K."/>
            <person name="Amirebrahimi M."/>
            <person name="Brakel J."/>
            <person name="Bostroem C."/>
            <person name="Chovatia M."/>
            <person name="Grimwood J."/>
            <person name="Jenkins J.W."/>
            <person name="Jueterbock A."/>
            <person name="Mraz A."/>
            <person name="Stam W.T."/>
            <person name="Tice H."/>
            <person name="Bornberg-Bauer E."/>
            <person name="Green P.J."/>
            <person name="Pearson G.A."/>
            <person name="Procaccini G."/>
            <person name="Duarte C.M."/>
            <person name="Schmutz J."/>
            <person name="Reusch T.B.H."/>
            <person name="Van de Peer Y."/>
        </authorList>
    </citation>
    <scope>NUCLEOTIDE SEQUENCE [LARGE SCALE GENOMIC DNA]</scope>
    <source>
        <strain evidence="14">cv. Finnish</strain>
    </source>
</reference>
<evidence type="ECO:0000256" key="10">
    <source>
        <dbReference type="SAM" id="MobiDB-lite"/>
    </source>
</evidence>
<feature type="region of interest" description="Disordered" evidence="10">
    <location>
        <begin position="177"/>
        <end position="269"/>
    </location>
</feature>
<dbReference type="PANTHER" id="PTHR36079">
    <property type="entry name" value="PROTEIN LEAFY"/>
    <property type="match status" value="1"/>
</dbReference>
<dbReference type="PANTHER" id="PTHR36079:SF1">
    <property type="entry name" value="PROTEIN LEAFY"/>
    <property type="match status" value="1"/>
</dbReference>
<sequence length="453" mass="50038">MDPSDAFSASMFRWDPRTAVGFYGGPPLTSPQQQQQQQHQQMQQVQQQQQQQQAAPISGGGGVVGRLVVVRELDEIFQSYGVRYATVERIRELGFTASTLVGMKDDEIDDMMGTLCHLFRWELLVGERYGIKAAVREERRRVDFTVDGRRNTGAAPASFFRGDSHYILDALSQEGLSEEPVQQDNEAAGSGGEVGGGGHKIKQKQRRGSSSKKSPTQQKPRKQKKVVVLEDDDEDIGDDEDDDGSKSGGCGGSSTGGGERQREHPFIVTEPGEVARGKKNGLDYLFHLFDQCREFLIQVQNQAKENGEKCPSKVTNQVFRYAKKSGASYINKPKMRHYVHCYALHCLDEEVSNELRRTFKERGENVGAWRLACYRPLVLIASHHAWDIDAVFAAHPRLAVWYVPTTLRQLCHHARSNAAVNVNATVSASGAAPPSSSVHHGGCAGNNGLPALF</sequence>
<feature type="domain" description="Floricaula/leafy DNA-binding C-terminal" evidence="12">
    <location>
        <begin position="254"/>
        <end position="419"/>
    </location>
</feature>
<feature type="compositionally biased region" description="Gly residues" evidence="10">
    <location>
        <begin position="246"/>
        <end position="258"/>
    </location>
</feature>
<dbReference type="OrthoDB" id="1875842at2759"/>
<dbReference type="InterPro" id="IPR002910">
    <property type="entry name" value="FLO_LFY"/>
</dbReference>
<evidence type="ECO:0000313" key="14">
    <source>
        <dbReference type="Proteomes" id="UP000036987"/>
    </source>
</evidence>
<dbReference type="STRING" id="29655.A0A0K9PDB0"/>
<feature type="compositionally biased region" description="Acidic residues" evidence="10">
    <location>
        <begin position="229"/>
        <end position="243"/>
    </location>
</feature>
<proteinExistence type="inferred from homology"/>
<feature type="compositionally biased region" description="Basic residues" evidence="10">
    <location>
        <begin position="199"/>
        <end position="210"/>
    </location>
</feature>
<keyword evidence="5 9" id="KW-0238">DNA-binding</keyword>
<evidence type="ECO:0000313" key="13">
    <source>
        <dbReference type="EMBL" id="KMZ66969.1"/>
    </source>
</evidence>
<feature type="domain" description="Floricaula/Leafy protein SAM" evidence="11">
    <location>
        <begin position="71"/>
        <end position="142"/>
    </location>
</feature>